<feature type="signal peptide" evidence="1">
    <location>
        <begin position="1"/>
        <end position="20"/>
    </location>
</feature>
<protein>
    <recommendedName>
        <fullName evidence="4">Lipocalin</fullName>
    </recommendedName>
</protein>
<organism evidence="2 3">
    <name type="scientific">Sedimentitalea arenosa</name>
    <dbReference type="NCBI Taxonomy" id="2798803"/>
    <lineage>
        <taxon>Bacteria</taxon>
        <taxon>Pseudomonadati</taxon>
        <taxon>Pseudomonadota</taxon>
        <taxon>Alphaproteobacteria</taxon>
        <taxon>Rhodobacterales</taxon>
        <taxon>Paracoccaceae</taxon>
        <taxon>Sedimentitalea</taxon>
    </lineage>
</organism>
<keyword evidence="1" id="KW-0732">Signal</keyword>
<comment type="caution">
    <text evidence="2">The sequence shown here is derived from an EMBL/GenBank/DDBJ whole genome shotgun (WGS) entry which is preliminary data.</text>
</comment>
<evidence type="ECO:0008006" key="4">
    <source>
        <dbReference type="Google" id="ProtNLM"/>
    </source>
</evidence>
<evidence type="ECO:0000256" key="1">
    <source>
        <dbReference type="SAM" id="SignalP"/>
    </source>
</evidence>
<gene>
    <name evidence="2" type="ORF">JF290_02920</name>
</gene>
<accession>A0A8J7J811</accession>
<feature type="chain" id="PRO_5035293701" description="Lipocalin" evidence="1">
    <location>
        <begin position="21"/>
        <end position="147"/>
    </location>
</feature>
<dbReference type="EMBL" id="JAELVR010000002">
    <property type="protein sequence ID" value="MBJ6370469.1"/>
    <property type="molecule type" value="Genomic_DNA"/>
</dbReference>
<evidence type="ECO:0000313" key="3">
    <source>
        <dbReference type="Proteomes" id="UP000619079"/>
    </source>
</evidence>
<dbReference type="InterPro" id="IPR012674">
    <property type="entry name" value="Calycin"/>
</dbReference>
<dbReference type="Proteomes" id="UP000619079">
    <property type="component" value="Unassembled WGS sequence"/>
</dbReference>
<proteinExistence type="predicted"/>
<keyword evidence="3" id="KW-1185">Reference proteome</keyword>
<sequence>MHTRRAASWVGRMVLLAVLAGCGAAGSYRDPAAPMGATTRFEAVRFAGDWQVVARFGDRPVGPMRFDAARGELVDLATGARMPVNVRDGAQVMWVDTGFRTAALGARDGRVGFILDRSAGSAPDRLQAAREIMEFYGWDTARLSAPD</sequence>
<dbReference type="SUPFAM" id="SSF50814">
    <property type="entry name" value="Lipocalins"/>
    <property type="match status" value="1"/>
</dbReference>
<name>A0A8J7J811_9RHOB</name>
<dbReference type="AlphaFoldDB" id="A0A8J7J811"/>
<evidence type="ECO:0000313" key="2">
    <source>
        <dbReference type="EMBL" id="MBJ6370469.1"/>
    </source>
</evidence>
<reference evidence="2" key="1">
    <citation type="submission" date="2020-12" db="EMBL/GenBank/DDBJ databases">
        <title>Sedimentitalea sp. nov., isolated from sand in Incheon.</title>
        <authorList>
            <person name="Kim W."/>
        </authorList>
    </citation>
    <scope>NUCLEOTIDE SEQUENCE</scope>
    <source>
        <strain evidence="2">CAU 1593</strain>
    </source>
</reference>
<dbReference type="RefSeq" id="WP_199023257.1">
    <property type="nucleotide sequence ID" value="NZ_JAELVR010000002.1"/>
</dbReference>